<accession>A0A844DXK9</accession>
<dbReference type="EMBL" id="WKQN01000015">
    <property type="protein sequence ID" value="MSC64125.1"/>
    <property type="molecule type" value="Genomic_DNA"/>
</dbReference>
<protein>
    <submittedName>
        <fullName evidence="1">Endonuclease/exonuclease/phosphatase</fullName>
    </submittedName>
</protein>
<dbReference type="Proteomes" id="UP000461506">
    <property type="component" value="Unassembled WGS sequence"/>
</dbReference>
<keyword evidence="1" id="KW-0269">Exonuclease</keyword>
<keyword evidence="1" id="KW-0378">Hydrolase</keyword>
<reference evidence="1 2" key="1">
    <citation type="journal article" date="2019" name="Nat. Med.">
        <title>A library of human gut bacterial isolates paired with longitudinal multiomics data enables mechanistic microbiome research.</title>
        <authorList>
            <person name="Poyet M."/>
            <person name="Groussin M."/>
            <person name="Gibbons S.M."/>
            <person name="Avila-Pacheco J."/>
            <person name="Jiang X."/>
            <person name="Kearney S.M."/>
            <person name="Perrotta A.R."/>
            <person name="Berdy B."/>
            <person name="Zhao S."/>
            <person name="Lieberman T.D."/>
            <person name="Swanson P.K."/>
            <person name="Smith M."/>
            <person name="Roesemann S."/>
            <person name="Alexander J.E."/>
            <person name="Rich S.A."/>
            <person name="Livny J."/>
            <person name="Vlamakis H."/>
            <person name="Clish C."/>
            <person name="Bullock K."/>
            <person name="Deik A."/>
            <person name="Scott J."/>
            <person name="Pierce K.A."/>
            <person name="Xavier R.J."/>
            <person name="Alm E.J."/>
        </authorList>
    </citation>
    <scope>NUCLEOTIDE SEQUENCE [LARGE SCALE GENOMIC DNA]</scope>
    <source>
        <strain evidence="1 2">BIOML-A1</strain>
    </source>
</reference>
<dbReference type="Gene3D" id="3.60.10.10">
    <property type="entry name" value="Endonuclease/exonuclease/phosphatase"/>
    <property type="match status" value="1"/>
</dbReference>
<keyword evidence="1" id="KW-0255">Endonuclease</keyword>
<dbReference type="SUPFAM" id="SSF56219">
    <property type="entry name" value="DNase I-like"/>
    <property type="match status" value="1"/>
</dbReference>
<proteinExistence type="predicted"/>
<name>A0A844DXK9_9FIRM</name>
<dbReference type="RefSeq" id="WP_143405576.1">
    <property type="nucleotide sequence ID" value="NZ_NMTU01000018.1"/>
</dbReference>
<dbReference type="GO" id="GO:0004527">
    <property type="term" value="F:exonuclease activity"/>
    <property type="evidence" value="ECO:0007669"/>
    <property type="project" value="UniProtKB-KW"/>
</dbReference>
<gene>
    <name evidence="1" type="ORF">GKD95_12485</name>
</gene>
<evidence type="ECO:0000313" key="2">
    <source>
        <dbReference type="Proteomes" id="UP000461506"/>
    </source>
</evidence>
<keyword evidence="1" id="KW-0540">Nuclease</keyword>
<sequence length="267" mass="31047">MRFLFWNTYNNTDINPIICEIVEEQNINTIILAEYKDSVDDLIQHLFQKGILMHPYITLGCDRITMLGTNENVFPSRQDTYYTMQIVEKDFLLCAVHLPSRLHADPSTQLMKSHSIAYDIELAEKESGSLESIVVGDFNQNPYDHGCLGATGFHSIPVAAETKRLSRKILGEDRKMFYNPMWNLLGDFQYPPGTYYYKSSQEKTEFWNIFDQVMIRPQLRNRFVDTSLKIITETETTSLVDKNRHPSKKISDHLPIVFEVKENNHEL</sequence>
<evidence type="ECO:0000313" key="1">
    <source>
        <dbReference type="EMBL" id="MSC64125.1"/>
    </source>
</evidence>
<dbReference type="GO" id="GO:0004519">
    <property type="term" value="F:endonuclease activity"/>
    <property type="evidence" value="ECO:0007669"/>
    <property type="project" value="UniProtKB-KW"/>
</dbReference>
<dbReference type="AlphaFoldDB" id="A0A844DXK9"/>
<dbReference type="InterPro" id="IPR036691">
    <property type="entry name" value="Endo/exonu/phosph_ase_sf"/>
</dbReference>
<comment type="caution">
    <text evidence="1">The sequence shown here is derived from an EMBL/GenBank/DDBJ whole genome shotgun (WGS) entry which is preliminary data.</text>
</comment>
<organism evidence="1 2">
    <name type="scientific">Faecalibacterium prausnitzii</name>
    <dbReference type="NCBI Taxonomy" id="853"/>
    <lineage>
        <taxon>Bacteria</taxon>
        <taxon>Bacillati</taxon>
        <taxon>Bacillota</taxon>
        <taxon>Clostridia</taxon>
        <taxon>Eubacteriales</taxon>
        <taxon>Oscillospiraceae</taxon>
        <taxon>Faecalibacterium</taxon>
    </lineage>
</organism>